<reference evidence="2" key="1">
    <citation type="submission" date="2019-03" db="EMBL/GenBank/DDBJ databases">
        <authorList>
            <person name="Mank J."/>
            <person name="Almeida P."/>
        </authorList>
    </citation>
    <scope>NUCLEOTIDE SEQUENCE</scope>
    <source>
        <strain evidence="2">78183</strain>
    </source>
</reference>
<accession>A0A6N2M4Q2</accession>
<dbReference type="AlphaFoldDB" id="A0A6N2M4Q2"/>
<feature type="compositionally biased region" description="Low complexity" evidence="1">
    <location>
        <begin position="73"/>
        <end position="89"/>
    </location>
</feature>
<organism evidence="2">
    <name type="scientific">Salix viminalis</name>
    <name type="common">Common osier</name>
    <name type="synonym">Basket willow</name>
    <dbReference type="NCBI Taxonomy" id="40686"/>
    <lineage>
        <taxon>Eukaryota</taxon>
        <taxon>Viridiplantae</taxon>
        <taxon>Streptophyta</taxon>
        <taxon>Embryophyta</taxon>
        <taxon>Tracheophyta</taxon>
        <taxon>Spermatophyta</taxon>
        <taxon>Magnoliopsida</taxon>
        <taxon>eudicotyledons</taxon>
        <taxon>Gunneridae</taxon>
        <taxon>Pentapetalae</taxon>
        <taxon>rosids</taxon>
        <taxon>fabids</taxon>
        <taxon>Malpighiales</taxon>
        <taxon>Salicaceae</taxon>
        <taxon>Saliceae</taxon>
        <taxon>Salix</taxon>
    </lineage>
</organism>
<name>A0A6N2M4Q2_SALVM</name>
<gene>
    <name evidence="2" type="ORF">SVIM_LOCUS306443</name>
</gene>
<proteinExistence type="predicted"/>
<feature type="region of interest" description="Disordered" evidence="1">
    <location>
        <begin position="58"/>
        <end position="91"/>
    </location>
</feature>
<dbReference type="EMBL" id="CAADRP010001674">
    <property type="protein sequence ID" value="VFU47620.1"/>
    <property type="molecule type" value="Genomic_DNA"/>
</dbReference>
<evidence type="ECO:0000313" key="2">
    <source>
        <dbReference type="EMBL" id="VFU47620.1"/>
    </source>
</evidence>
<evidence type="ECO:0000256" key="1">
    <source>
        <dbReference type="SAM" id="MobiDB-lite"/>
    </source>
</evidence>
<sequence>MDFQPNTSLHPSLPSSQLNLELVLEPSSSSSSSSPHKSFIAHKLLGVTKNAHKLERTLAKKSREMSSSVRAHGGSNARSGSSSCMSGSSFPRHREPALARFEHHGHAGRFVGDASYGRTERINYGSIEGVGGSWSMGYRTENVQEELSPLDLSLRL</sequence>
<protein>
    <submittedName>
        <fullName evidence="2">Uncharacterized protein</fullName>
    </submittedName>
</protein>